<keyword evidence="2" id="KW-1185">Reference proteome</keyword>
<organism evidence="1 2">
    <name type="scientific">Cellulophaga baltica</name>
    <dbReference type="NCBI Taxonomy" id="76594"/>
    <lineage>
        <taxon>Bacteria</taxon>
        <taxon>Pseudomonadati</taxon>
        <taxon>Bacteroidota</taxon>
        <taxon>Flavobacteriia</taxon>
        <taxon>Flavobacteriales</taxon>
        <taxon>Flavobacteriaceae</taxon>
        <taxon>Cellulophaga</taxon>
    </lineage>
</organism>
<name>A0A1G7H2G5_9FLAO</name>
<dbReference type="Gene3D" id="3.40.30.10">
    <property type="entry name" value="Glutaredoxin"/>
    <property type="match status" value="1"/>
</dbReference>
<accession>A0A1G7H2G5</accession>
<evidence type="ECO:0000313" key="1">
    <source>
        <dbReference type="EMBL" id="SDE94616.1"/>
    </source>
</evidence>
<dbReference type="RefSeq" id="WP_074538346.1">
    <property type="nucleotide sequence ID" value="NZ_FNBD01000005.1"/>
</dbReference>
<proteinExistence type="predicted"/>
<gene>
    <name evidence="1" type="ORF">SAMN04487992_105231</name>
</gene>
<dbReference type="AlphaFoldDB" id="A0A1G7H2G5"/>
<dbReference type="Pfam" id="PF14595">
    <property type="entry name" value="Thioredoxin_9"/>
    <property type="match status" value="1"/>
</dbReference>
<reference evidence="2" key="1">
    <citation type="submission" date="2016-10" db="EMBL/GenBank/DDBJ databases">
        <authorList>
            <person name="Varghese N."/>
            <person name="Submissions S."/>
        </authorList>
    </citation>
    <scope>NUCLEOTIDE SEQUENCE [LARGE SCALE GENOMIC DNA]</scope>
    <source>
        <strain evidence="2">DSM 24729</strain>
    </source>
</reference>
<sequence length="211" mass="23529">MNILETKKTSQEISQLLSVSLPKAVSYQEYRATVSALVANGLSTGTVQNDALANYTLLNDKRMKRLDKTLKFSEDIIEGIAKINKKVTWLVLTESWCGDAAQTMPVMNKLASLNSNIDFKVILRDENLALMNQFLTNGTLSIPKLLMIDDATNTVFSEWGPRPSKATQLVAEYKNTHGTLTPEFKQDLQIWYTKDKGVNTAEDLLAGLLLE</sequence>
<dbReference type="EMBL" id="FNBD01000005">
    <property type="protein sequence ID" value="SDE94616.1"/>
    <property type="molecule type" value="Genomic_DNA"/>
</dbReference>
<dbReference type="Proteomes" id="UP000182114">
    <property type="component" value="Unassembled WGS sequence"/>
</dbReference>
<dbReference type="eggNOG" id="COG0526">
    <property type="taxonomic scope" value="Bacteria"/>
</dbReference>
<evidence type="ECO:0000313" key="2">
    <source>
        <dbReference type="Proteomes" id="UP000182114"/>
    </source>
</evidence>
<dbReference type="InterPro" id="IPR036249">
    <property type="entry name" value="Thioredoxin-like_sf"/>
</dbReference>
<protein>
    <submittedName>
        <fullName evidence="1">Thioredoxin</fullName>
    </submittedName>
</protein>
<dbReference type="SUPFAM" id="SSF52833">
    <property type="entry name" value="Thioredoxin-like"/>
    <property type="match status" value="1"/>
</dbReference>